<reference evidence="1 2" key="1">
    <citation type="journal article" date="2013" name="Nat. Biotechnol.">
        <title>Genome sequences of rare, uncultured bacteria obtained by differential coverage binning of multiple metagenomes.</title>
        <authorList>
            <person name="Albertsen M."/>
            <person name="Hugenholtz P."/>
            <person name="Skarshewski A."/>
            <person name="Nielsen K.L."/>
            <person name="Tyson G.W."/>
            <person name="Nielsen P.H."/>
        </authorList>
    </citation>
    <scope>NUCLEOTIDE SEQUENCE [LARGE SCALE GENOMIC DNA]</scope>
    <source>
        <strain evidence="1">TM71</strain>
    </source>
</reference>
<dbReference type="AlphaFoldDB" id="R4PMM8"/>
<dbReference type="KEGG" id="saal:L336_0463"/>
<proteinExistence type="predicted"/>
<evidence type="ECO:0000313" key="2">
    <source>
        <dbReference type="Proteomes" id="UP000013893"/>
    </source>
</evidence>
<sequence>MTATPLTNGLQKAIERIQRYDAVYARVLDTAPTEGGDTVYRITDRQLFESVIGTFVTALNQQLAEGDLMNIYDVALHIPTKALIIANKGATLFSLTSKEIPNITRHVGSCVYMPGVGMEYANAGIVGNVYDDQFVLRAESACTPSFLFGSQRCNCHHQWQNVRELAASFNTVTPPDTVAGDEFERWVQDQFVVRDGKHTCQQPGRVGFVMLHVDSQNGMGSGYTEGEFVIDLAERASMRHRGEYTSEQTYRTSMYGGFTTIGINGDPRGENDGVGYKITPVILDYLAVNKSVIMLTNNPLKIAQMERFGYDVTRVKSIGAVNVAGAVEAHERGMEFHHLDINGELMTFAEDYRRVREEIARVISGKENETCK</sequence>
<dbReference type="OrthoDB" id="9811120at2"/>
<dbReference type="InterPro" id="IPR036144">
    <property type="entry name" value="RibA-like_sf"/>
</dbReference>
<dbReference type="EMBL" id="CP005957">
    <property type="protein sequence ID" value="AGL62169.1"/>
    <property type="molecule type" value="Genomic_DNA"/>
</dbReference>
<dbReference type="Proteomes" id="UP000013893">
    <property type="component" value="Chromosome"/>
</dbReference>
<keyword evidence="2" id="KW-1185">Reference proteome</keyword>
<evidence type="ECO:0000313" key="1">
    <source>
        <dbReference type="EMBL" id="AGL62169.1"/>
    </source>
</evidence>
<dbReference type="UniPathway" id="UPA00275"/>
<name>R4PMM8_9BACT</name>
<dbReference type="GO" id="GO:0009231">
    <property type="term" value="P:riboflavin biosynthetic process"/>
    <property type="evidence" value="ECO:0007669"/>
    <property type="project" value="UniProtKB-UniPathway"/>
</dbReference>
<dbReference type="STRING" id="1332188.L336_0463"/>
<protein>
    <submittedName>
        <fullName evidence="1">Uncharacterized protein</fullName>
    </submittedName>
</protein>
<dbReference type="Gene3D" id="3.40.50.10990">
    <property type="entry name" value="GTP cyclohydrolase II"/>
    <property type="match status" value="1"/>
</dbReference>
<dbReference type="HOGENOM" id="CLU_743330_0_0_0"/>
<gene>
    <name evidence="1" type="ORF">L336_0463</name>
</gene>
<organism evidence="1 2">
    <name type="scientific">Candidatus Saccharimonas aalborgensis</name>
    <dbReference type="NCBI Taxonomy" id="1332188"/>
    <lineage>
        <taxon>Bacteria</taxon>
        <taxon>Candidatus Saccharimonadota</taxon>
        <taxon>Candidatus Saccharimonadia</taxon>
        <taxon>Candidatus Saccharimonadales</taxon>
        <taxon>Candidatus Saccharimonadaceae</taxon>
        <taxon>Candidatus Saccharimonas</taxon>
    </lineage>
</organism>
<dbReference type="RefSeq" id="WP_015641619.1">
    <property type="nucleotide sequence ID" value="NC_021219.1"/>
</dbReference>
<accession>R4PMM8</accession>
<dbReference type="SUPFAM" id="SSF142695">
    <property type="entry name" value="RibA-like"/>
    <property type="match status" value="1"/>
</dbReference>